<evidence type="ECO:0000256" key="2">
    <source>
        <dbReference type="ARBA" id="ARBA00022771"/>
    </source>
</evidence>
<dbReference type="InterPro" id="IPR013083">
    <property type="entry name" value="Znf_RING/FYVE/PHD"/>
</dbReference>
<feature type="compositionally biased region" description="Polar residues" evidence="5">
    <location>
        <begin position="63"/>
        <end position="75"/>
    </location>
</feature>
<protein>
    <submittedName>
        <fullName evidence="9">Uncharacterized protein LOC111118521</fullName>
    </submittedName>
</protein>
<keyword evidence="6" id="KW-0472">Membrane</keyword>
<dbReference type="InterPro" id="IPR001841">
    <property type="entry name" value="Znf_RING"/>
</dbReference>
<dbReference type="GeneID" id="111118521"/>
<dbReference type="SUPFAM" id="SSF57850">
    <property type="entry name" value="RING/U-box"/>
    <property type="match status" value="1"/>
</dbReference>
<dbReference type="Proteomes" id="UP000694844">
    <property type="component" value="Chromosome 2"/>
</dbReference>
<evidence type="ECO:0000313" key="8">
    <source>
        <dbReference type="Proteomes" id="UP000694844"/>
    </source>
</evidence>
<keyword evidence="3" id="KW-0862">Zinc</keyword>
<dbReference type="PROSITE" id="PS50089">
    <property type="entry name" value="ZF_RING_2"/>
    <property type="match status" value="1"/>
</dbReference>
<reference evidence="9" key="1">
    <citation type="submission" date="2025-08" db="UniProtKB">
        <authorList>
            <consortium name="RefSeq"/>
        </authorList>
    </citation>
    <scope>IDENTIFICATION</scope>
    <source>
        <tissue evidence="9">Whole sample</tissue>
    </source>
</reference>
<dbReference type="OrthoDB" id="1711136at2759"/>
<evidence type="ECO:0000256" key="4">
    <source>
        <dbReference type="PROSITE-ProRule" id="PRU00175"/>
    </source>
</evidence>
<name>A0A8B8CD98_CRAVI</name>
<gene>
    <name evidence="9" type="primary">LOC111118521</name>
</gene>
<evidence type="ECO:0000256" key="3">
    <source>
        <dbReference type="ARBA" id="ARBA00022833"/>
    </source>
</evidence>
<accession>A0A8B8CD98</accession>
<evidence type="ECO:0000256" key="5">
    <source>
        <dbReference type="SAM" id="MobiDB-lite"/>
    </source>
</evidence>
<keyword evidence="2 4" id="KW-0863">Zinc-finger</keyword>
<keyword evidence="1" id="KW-0479">Metal-binding</keyword>
<organism evidence="8 9">
    <name type="scientific">Crassostrea virginica</name>
    <name type="common">Eastern oyster</name>
    <dbReference type="NCBI Taxonomy" id="6565"/>
    <lineage>
        <taxon>Eukaryota</taxon>
        <taxon>Metazoa</taxon>
        <taxon>Spiralia</taxon>
        <taxon>Lophotrochozoa</taxon>
        <taxon>Mollusca</taxon>
        <taxon>Bivalvia</taxon>
        <taxon>Autobranchia</taxon>
        <taxon>Pteriomorphia</taxon>
        <taxon>Ostreida</taxon>
        <taxon>Ostreoidea</taxon>
        <taxon>Ostreidae</taxon>
        <taxon>Crassostrea</taxon>
    </lineage>
</organism>
<keyword evidence="6" id="KW-1133">Transmembrane helix</keyword>
<feature type="domain" description="RING-type" evidence="7">
    <location>
        <begin position="313"/>
        <end position="356"/>
    </location>
</feature>
<feature type="compositionally biased region" description="Basic residues" evidence="5">
    <location>
        <begin position="79"/>
        <end position="90"/>
    </location>
</feature>
<dbReference type="AlphaFoldDB" id="A0A8B8CD98"/>
<dbReference type="Gene3D" id="3.30.40.10">
    <property type="entry name" value="Zinc/RING finger domain, C3HC4 (zinc finger)"/>
    <property type="match status" value="1"/>
</dbReference>
<dbReference type="SMART" id="SM00184">
    <property type="entry name" value="RING"/>
    <property type="match status" value="1"/>
</dbReference>
<dbReference type="InterPro" id="IPR011016">
    <property type="entry name" value="Znf_RING-CH"/>
</dbReference>
<keyword evidence="6" id="KW-0812">Transmembrane</keyword>
<dbReference type="RefSeq" id="XP_022313747.1">
    <property type="nucleotide sequence ID" value="XM_022458039.1"/>
</dbReference>
<feature type="region of interest" description="Disordered" evidence="5">
    <location>
        <begin position="38"/>
        <end position="106"/>
    </location>
</feature>
<dbReference type="SMART" id="SM00744">
    <property type="entry name" value="RINGv"/>
    <property type="match status" value="1"/>
</dbReference>
<dbReference type="KEGG" id="cvn:111118521"/>
<dbReference type="Pfam" id="PF13920">
    <property type="entry name" value="zf-C3HC4_3"/>
    <property type="match status" value="1"/>
</dbReference>
<evidence type="ECO:0000259" key="7">
    <source>
        <dbReference type="PROSITE" id="PS50089"/>
    </source>
</evidence>
<evidence type="ECO:0000256" key="6">
    <source>
        <dbReference type="SAM" id="Phobius"/>
    </source>
</evidence>
<dbReference type="GO" id="GO:0008270">
    <property type="term" value="F:zinc ion binding"/>
    <property type="evidence" value="ECO:0007669"/>
    <property type="project" value="UniProtKB-KW"/>
</dbReference>
<keyword evidence="8" id="KW-1185">Reference proteome</keyword>
<evidence type="ECO:0000313" key="9">
    <source>
        <dbReference type="RefSeq" id="XP_022313747.1"/>
    </source>
</evidence>
<evidence type="ECO:0000256" key="1">
    <source>
        <dbReference type="ARBA" id="ARBA00022723"/>
    </source>
</evidence>
<proteinExistence type="predicted"/>
<feature type="transmembrane region" description="Helical" evidence="6">
    <location>
        <begin position="12"/>
        <end position="31"/>
    </location>
</feature>
<sequence length="368" mass="43247">MLGVTWEEGHASILFVCLGSCLSVVLLFIQWHRTTVNEHHKPNPSKTRNVPTIAQPVDRTSGRSKFTPSTFPEDQSFNKRGKPRRRKNNRSRQQLNQTLDRPTEFTDTTEARLKNFQALPVDDSSFQMVTKKKALCLELNFELEKEKPYIQAIFQDEPKTQEKHVKRALVYLQKYGVLPDIARVVLKAMDHIEELFAKTKREILSYQGYRIPKDYTEDEIKSIVYDLHEDMTPEEFVWVNQEFKAKHGYPPTPNEFSDLYEKCIKTGKMRELHTELRERYDEVRKEESKMQKEFGELQLKVARLEMLASRSFCKICHENEVAVLYLPCEHAVICTACYQRWMEGKSKKERVCQICRYPVKNSKNMILA</sequence>